<comment type="caution">
    <text evidence="3">The sequence shown here is derived from an EMBL/GenBank/DDBJ whole genome shotgun (WGS) entry which is preliminary data.</text>
</comment>
<organism evidence="3 4">
    <name type="scientific">Frankliniella fusca</name>
    <dbReference type="NCBI Taxonomy" id="407009"/>
    <lineage>
        <taxon>Eukaryota</taxon>
        <taxon>Metazoa</taxon>
        <taxon>Ecdysozoa</taxon>
        <taxon>Arthropoda</taxon>
        <taxon>Hexapoda</taxon>
        <taxon>Insecta</taxon>
        <taxon>Pterygota</taxon>
        <taxon>Neoptera</taxon>
        <taxon>Paraneoptera</taxon>
        <taxon>Thysanoptera</taxon>
        <taxon>Terebrantia</taxon>
        <taxon>Thripoidea</taxon>
        <taxon>Thripidae</taxon>
        <taxon>Frankliniella</taxon>
    </lineage>
</organism>
<evidence type="ECO:0000313" key="3">
    <source>
        <dbReference type="EMBL" id="KAK3925350.1"/>
    </source>
</evidence>
<evidence type="ECO:0000256" key="2">
    <source>
        <dbReference type="SAM" id="Phobius"/>
    </source>
</evidence>
<dbReference type="AlphaFoldDB" id="A0AAE1HRD7"/>
<proteinExistence type="predicted"/>
<dbReference type="Proteomes" id="UP001219518">
    <property type="component" value="Unassembled WGS sequence"/>
</dbReference>
<protein>
    <submittedName>
        <fullName evidence="3">Methylglyoxal synthase</fullName>
    </submittedName>
</protein>
<keyword evidence="2" id="KW-0472">Membrane</keyword>
<dbReference type="EMBL" id="JAHWGI010001227">
    <property type="protein sequence ID" value="KAK3925350.1"/>
    <property type="molecule type" value="Genomic_DNA"/>
</dbReference>
<feature type="transmembrane region" description="Helical" evidence="2">
    <location>
        <begin position="85"/>
        <end position="105"/>
    </location>
</feature>
<keyword evidence="4" id="KW-1185">Reference proteome</keyword>
<keyword evidence="2" id="KW-1133">Transmembrane helix</keyword>
<keyword evidence="2" id="KW-0812">Transmembrane</keyword>
<name>A0AAE1HRD7_9NEOP</name>
<accession>A0AAE1HRD7</accession>
<gene>
    <name evidence="3" type="ORF">KUF71_013557</name>
</gene>
<feature type="region of interest" description="Disordered" evidence="1">
    <location>
        <begin position="22"/>
        <end position="53"/>
    </location>
</feature>
<reference evidence="3" key="2">
    <citation type="journal article" date="2023" name="BMC Genomics">
        <title>Pest status, molecular evolution, and epigenetic factors derived from the genome assembly of Frankliniella fusca, a thysanopteran phytovirus vector.</title>
        <authorList>
            <person name="Catto M.A."/>
            <person name="Labadie P.E."/>
            <person name="Jacobson A.L."/>
            <person name="Kennedy G.G."/>
            <person name="Srinivasan R."/>
            <person name="Hunt B.G."/>
        </authorList>
    </citation>
    <scope>NUCLEOTIDE SEQUENCE</scope>
    <source>
        <strain evidence="3">PL_HMW_Pooled</strain>
    </source>
</reference>
<evidence type="ECO:0000256" key="1">
    <source>
        <dbReference type="SAM" id="MobiDB-lite"/>
    </source>
</evidence>
<sequence>MLDGSVQGVADYYLREPYDHSSTELLDGQGRSHRSSRSQTPVARGKTGSRLSLNSGAVHPLQAAESSGVPNQESFPHRVRLRASYLLPAVIFTAVLLLLFFALVLESPDDGVLAPMRRLPEVVAIRTLYYEPAKEFLRGRLSAWIE</sequence>
<reference evidence="3" key="1">
    <citation type="submission" date="2021-07" db="EMBL/GenBank/DDBJ databases">
        <authorList>
            <person name="Catto M.A."/>
            <person name="Jacobson A."/>
            <person name="Kennedy G."/>
            <person name="Labadie P."/>
            <person name="Hunt B.G."/>
            <person name="Srinivasan R."/>
        </authorList>
    </citation>
    <scope>NUCLEOTIDE SEQUENCE</scope>
    <source>
        <strain evidence="3">PL_HMW_Pooled</strain>
        <tissue evidence="3">Head</tissue>
    </source>
</reference>
<evidence type="ECO:0000313" key="4">
    <source>
        <dbReference type="Proteomes" id="UP001219518"/>
    </source>
</evidence>